<evidence type="ECO:0000313" key="2">
    <source>
        <dbReference type="Proteomes" id="UP001597296"/>
    </source>
</evidence>
<gene>
    <name evidence="1" type="ORF">ACFSNB_16770</name>
</gene>
<accession>A0ABW5CF84</accession>
<protein>
    <submittedName>
        <fullName evidence="1">Uncharacterized protein</fullName>
    </submittedName>
</protein>
<reference evidence="2" key="1">
    <citation type="journal article" date="2019" name="Int. J. Syst. Evol. Microbiol.">
        <title>The Global Catalogue of Microorganisms (GCM) 10K type strain sequencing project: providing services to taxonomists for standard genome sequencing and annotation.</title>
        <authorList>
            <consortium name="The Broad Institute Genomics Platform"/>
            <consortium name="The Broad Institute Genome Sequencing Center for Infectious Disease"/>
            <person name="Wu L."/>
            <person name="Ma J."/>
        </authorList>
    </citation>
    <scope>NUCLEOTIDE SEQUENCE [LARGE SCALE GENOMIC DNA]</scope>
    <source>
        <strain evidence="2">KCTC 15012</strain>
    </source>
</reference>
<name>A0ABW5CF84_9PROT</name>
<dbReference type="Proteomes" id="UP001597296">
    <property type="component" value="Unassembled WGS sequence"/>
</dbReference>
<sequence length="105" mass="10601">MALYRLTTTTEPCVVIREGDGACIPPDPANGDYAAYLAWVAAGGVPDPAPAAAANAALLAQLDALDAKSVRPLRAVLAGTGTDEDRAKLAAIEAQAAALRGQLTS</sequence>
<keyword evidence="2" id="KW-1185">Reference proteome</keyword>
<organism evidence="1 2">
    <name type="scientific">Phaeospirillum tilakii</name>
    <dbReference type="NCBI Taxonomy" id="741673"/>
    <lineage>
        <taxon>Bacteria</taxon>
        <taxon>Pseudomonadati</taxon>
        <taxon>Pseudomonadota</taxon>
        <taxon>Alphaproteobacteria</taxon>
        <taxon>Rhodospirillales</taxon>
        <taxon>Rhodospirillaceae</taxon>
        <taxon>Phaeospirillum</taxon>
    </lineage>
</organism>
<dbReference type="RefSeq" id="WP_377318663.1">
    <property type="nucleotide sequence ID" value="NZ_JBHUIY010000048.1"/>
</dbReference>
<dbReference type="EMBL" id="JBHUIY010000048">
    <property type="protein sequence ID" value="MFD2235458.1"/>
    <property type="molecule type" value="Genomic_DNA"/>
</dbReference>
<evidence type="ECO:0000313" key="1">
    <source>
        <dbReference type="EMBL" id="MFD2235458.1"/>
    </source>
</evidence>
<comment type="caution">
    <text evidence="1">The sequence shown here is derived from an EMBL/GenBank/DDBJ whole genome shotgun (WGS) entry which is preliminary data.</text>
</comment>
<proteinExistence type="predicted"/>